<organism evidence="1 2">
    <name type="scientific">Trifolium medium</name>
    <dbReference type="NCBI Taxonomy" id="97028"/>
    <lineage>
        <taxon>Eukaryota</taxon>
        <taxon>Viridiplantae</taxon>
        <taxon>Streptophyta</taxon>
        <taxon>Embryophyta</taxon>
        <taxon>Tracheophyta</taxon>
        <taxon>Spermatophyta</taxon>
        <taxon>Magnoliopsida</taxon>
        <taxon>eudicotyledons</taxon>
        <taxon>Gunneridae</taxon>
        <taxon>Pentapetalae</taxon>
        <taxon>rosids</taxon>
        <taxon>fabids</taxon>
        <taxon>Fabales</taxon>
        <taxon>Fabaceae</taxon>
        <taxon>Papilionoideae</taxon>
        <taxon>50 kb inversion clade</taxon>
        <taxon>NPAAA clade</taxon>
        <taxon>Hologalegina</taxon>
        <taxon>IRL clade</taxon>
        <taxon>Trifolieae</taxon>
        <taxon>Trifolium</taxon>
    </lineage>
</organism>
<evidence type="ECO:0000313" key="2">
    <source>
        <dbReference type="Proteomes" id="UP000265520"/>
    </source>
</evidence>
<name>A0A392RY09_9FABA</name>
<keyword evidence="1" id="KW-0418">Kinase</keyword>
<keyword evidence="1" id="KW-0808">Transferase</keyword>
<keyword evidence="2" id="KW-1185">Reference proteome</keyword>
<reference evidence="1 2" key="1">
    <citation type="journal article" date="2018" name="Front. Plant Sci.">
        <title>Red Clover (Trifolium pratense) and Zigzag Clover (T. medium) - A Picture of Genomic Similarities and Differences.</title>
        <authorList>
            <person name="Dluhosova J."/>
            <person name="Istvanek J."/>
            <person name="Nedelnik J."/>
            <person name="Repkova J."/>
        </authorList>
    </citation>
    <scope>NUCLEOTIDE SEQUENCE [LARGE SCALE GENOMIC DNA]</scope>
    <source>
        <strain evidence="2">cv. 10/8</strain>
        <tissue evidence="1">Leaf</tissue>
    </source>
</reference>
<dbReference type="EMBL" id="LXQA010279976">
    <property type="protein sequence ID" value="MCI40466.1"/>
    <property type="molecule type" value="Genomic_DNA"/>
</dbReference>
<protein>
    <submittedName>
        <fullName evidence="1">Mitogen-activated protein kinase kinase kinase 13-A</fullName>
    </submittedName>
</protein>
<sequence>MDSDSNLDLSEIASVRGYVAETDNMAYHNNLSKYQCELGGVRQASRTFSRQSSS</sequence>
<dbReference type="AlphaFoldDB" id="A0A392RY09"/>
<dbReference type="GO" id="GO:0016301">
    <property type="term" value="F:kinase activity"/>
    <property type="evidence" value="ECO:0007669"/>
    <property type="project" value="UniProtKB-KW"/>
</dbReference>
<proteinExistence type="predicted"/>
<dbReference type="Proteomes" id="UP000265520">
    <property type="component" value="Unassembled WGS sequence"/>
</dbReference>
<evidence type="ECO:0000313" key="1">
    <source>
        <dbReference type="EMBL" id="MCI40466.1"/>
    </source>
</evidence>
<comment type="caution">
    <text evidence="1">The sequence shown here is derived from an EMBL/GenBank/DDBJ whole genome shotgun (WGS) entry which is preliminary data.</text>
</comment>
<feature type="non-terminal residue" evidence="1">
    <location>
        <position position="54"/>
    </location>
</feature>
<accession>A0A392RY09</accession>